<evidence type="ECO:0000313" key="6">
    <source>
        <dbReference type="Proteomes" id="UP000826014"/>
    </source>
</evidence>
<name>A0ABX8V3J9_9BACT</name>
<evidence type="ECO:0000256" key="3">
    <source>
        <dbReference type="PROSITE-ProRule" id="PRU00529"/>
    </source>
</evidence>
<dbReference type="InterPro" id="IPR054170">
    <property type="entry name" value="RlmL_1st"/>
</dbReference>
<feature type="domain" description="THUMP" evidence="4">
    <location>
        <begin position="44"/>
        <end position="155"/>
    </location>
</feature>
<evidence type="ECO:0000256" key="1">
    <source>
        <dbReference type="ARBA" id="ARBA00022603"/>
    </source>
</evidence>
<evidence type="ECO:0000259" key="4">
    <source>
        <dbReference type="PROSITE" id="PS51165"/>
    </source>
</evidence>
<dbReference type="PROSITE" id="PS51165">
    <property type="entry name" value="THUMP"/>
    <property type="match status" value="1"/>
</dbReference>
<dbReference type="EC" id="2.1.1.173" evidence="5"/>
<dbReference type="PANTHER" id="PTHR47313:SF1">
    <property type="entry name" value="RIBOSOMAL RNA LARGE SUBUNIT METHYLTRANSFERASE K_L"/>
    <property type="match status" value="1"/>
</dbReference>
<keyword evidence="3" id="KW-0694">RNA-binding</keyword>
<evidence type="ECO:0000313" key="5">
    <source>
        <dbReference type="EMBL" id="QYF49072.1"/>
    </source>
</evidence>
<dbReference type="InterPro" id="IPR029063">
    <property type="entry name" value="SAM-dependent_MTases_sf"/>
</dbReference>
<dbReference type="Gene3D" id="3.40.50.150">
    <property type="entry name" value="Vaccinia Virus protein VP39"/>
    <property type="match status" value="1"/>
</dbReference>
<keyword evidence="2 5" id="KW-0808">Transferase</keyword>
<gene>
    <name evidence="5" type="ORF">RHABOEDO_001334</name>
</gene>
<dbReference type="InterPro" id="IPR000241">
    <property type="entry name" value="RlmKL-like_Mtase"/>
</dbReference>
<keyword evidence="6" id="KW-1185">Reference proteome</keyword>
<dbReference type="Gene3D" id="3.30.2130.30">
    <property type="match status" value="1"/>
</dbReference>
<dbReference type="EMBL" id="CP075587">
    <property type="protein sequence ID" value="QYF49072.1"/>
    <property type="molecule type" value="Genomic_DNA"/>
</dbReference>
<protein>
    <submittedName>
        <fullName evidence="5">Ribosomal RNA large subunit methyltransferase L</fullName>
        <ecNumber evidence="5">2.1.1.173</ecNumber>
    </submittedName>
</protein>
<dbReference type="RefSeq" id="WP_215216927.1">
    <property type="nucleotide sequence ID" value="NZ_CP075587.1"/>
</dbReference>
<dbReference type="Pfam" id="PF02926">
    <property type="entry name" value="THUMP"/>
    <property type="match status" value="1"/>
</dbReference>
<dbReference type="InterPro" id="IPR004114">
    <property type="entry name" value="THUMP_dom"/>
</dbReference>
<keyword evidence="1 5" id="KW-0489">Methyltransferase</keyword>
<dbReference type="CDD" id="cd11715">
    <property type="entry name" value="THUMP_AdoMetMT"/>
    <property type="match status" value="1"/>
</dbReference>
<reference evidence="5 6" key="1">
    <citation type="journal article" date="2022" name="bioRxiv">
        <title>Ecology and evolution of chlamydial symbionts of arthropods.</title>
        <authorList>
            <person name="Halter T."/>
            <person name="Koestlbacher S."/>
            <person name="Collingro A."/>
            <person name="Sixt B.S."/>
            <person name="Toenshoff E.R."/>
            <person name="Hendrickx F."/>
            <person name="Kostanjsek R."/>
            <person name="Horn M."/>
        </authorList>
    </citation>
    <scope>NUCLEOTIDE SEQUENCE [LARGE SCALE GENOMIC DNA]</scope>
    <source>
        <strain evidence="5">W744xW776</strain>
    </source>
</reference>
<dbReference type="Proteomes" id="UP000826014">
    <property type="component" value="Chromosome"/>
</dbReference>
<accession>A0ABX8V3J9</accession>
<dbReference type="Pfam" id="PF22020">
    <property type="entry name" value="RlmL_1st"/>
    <property type="match status" value="1"/>
</dbReference>
<dbReference type="GO" id="GO:0052915">
    <property type="term" value="F:23S rRNA (guanine(2445)-N(2))-methyltransferase activity"/>
    <property type="evidence" value="ECO:0007669"/>
    <property type="project" value="UniProtKB-EC"/>
</dbReference>
<dbReference type="Pfam" id="PF01170">
    <property type="entry name" value="UPF0020"/>
    <property type="match status" value="1"/>
</dbReference>
<proteinExistence type="predicted"/>
<sequence>MFDLLFISSAHCTQELLAKEIEELGVSDVRIGHYGIFLPKTMDNVYLVNYLSRLANRVLWPIAQFSCRHKKDLYQESRTVHWDAFLTLQKTFAIDANVSHPNLRNSLFAAQVLKDAICDHFWEKYEKRPSVDIKKPDLQLNLFIHKGRATISLDTSGAPLYKRGWKQEGGIATIPETLAATLLKLSGFTAKEVICDPFCGAGTLLIEAACIATNTPAGYFRKEWGFLSHPDFDQKRWLEIKQSWDAKRIPCPSICAIGADKDPNMVALSQRHLQKTGFSKQVIVCRSEVAHFKPSCLPTLIVTDPPFGKRMMQSNDLIACFNQFLKTHCLATPFAFLLYPSDKGAQLERNGMQILKRWPLAHGGLGVSLFCVQHAV</sequence>
<organism evidence="5 6">
    <name type="scientific">Candidatus Rhabdochlamydia oedothoracis</name>
    <dbReference type="NCBI Taxonomy" id="2720720"/>
    <lineage>
        <taxon>Bacteria</taxon>
        <taxon>Pseudomonadati</taxon>
        <taxon>Chlamydiota</taxon>
        <taxon>Chlamydiia</taxon>
        <taxon>Parachlamydiales</taxon>
        <taxon>Candidatus Rhabdochlamydiaceae</taxon>
        <taxon>Candidatus Rhabdochlamydia</taxon>
    </lineage>
</organism>
<dbReference type="SUPFAM" id="SSF53335">
    <property type="entry name" value="S-adenosyl-L-methionine-dependent methyltransferases"/>
    <property type="match status" value="1"/>
</dbReference>
<evidence type="ECO:0000256" key="2">
    <source>
        <dbReference type="ARBA" id="ARBA00022679"/>
    </source>
</evidence>
<dbReference type="PANTHER" id="PTHR47313">
    <property type="entry name" value="RIBOSOMAL RNA LARGE SUBUNIT METHYLTRANSFERASE K/L"/>
    <property type="match status" value="1"/>
</dbReference>
<dbReference type="SMART" id="SM00981">
    <property type="entry name" value="THUMP"/>
    <property type="match status" value="1"/>
</dbReference>